<keyword evidence="1" id="KW-1133">Transmembrane helix</keyword>
<geneLocation type="plasmid" evidence="4">
    <name>pacpol3</name>
</geneLocation>
<name>A0A2Z5GB19_9BACT</name>
<evidence type="ECO:0000313" key="3">
    <source>
        <dbReference type="EMBL" id="AXC16442.1"/>
    </source>
</evidence>
<feature type="transmembrane region" description="Helical" evidence="1">
    <location>
        <begin position="88"/>
        <end position="109"/>
    </location>
</feature>
<feature type="transmembrane region" description="Helical" evidence="1">
    <location>
        <begin position="58"/>
        <end position="76"/>
    </location>
</feature>
<keyword evidence="1" id="KW-0472">Membrane</keyword>
<evidence type="ECO:0000256" key="2">
    <source>
        <dbReference type="SAM" id="SignalP"/>
    </source>
</evidence>
<keyword evidence="2" id="KW-0732">Signal</keyword>
<dbReference type="EMBL" id="CP030844">
    <property type="protein sequence ID" value="AXC16442.1"/>
    <property type="molecule type" value="Genomic_DNA"/>
</dbReference>
<gene>
    <name evidence="3" type="ORF">ACPOL_7252</name>
</gene>
<dbReference type="AlphaFoldDB" id="A0A2Z5GB19"/>
<dbReference type="OrthoDB" id="8708725at2"/>
<dbReference type="Pfam" id="PF04956">
    <property type="entry name" value="TrbC"/>
    <property type="match status" value="1"/>
</dbReference>
<proteinExistence type="predicted"/>
<accession>A0A2Z5GB19</accession>
<organism evidence="3 4">
    <name type="scientific">Acidisarcina polymorpha</name>
    <dbReference type="NCBI Taxonomy" id="2211140"/>
    <lineage>
        <taxon>Bacteria</taxon>
        <taxon>Pseudomonadati</taxon>
        <taxon>Acidobacteriota</taxon>
        <taxon>Terriglobia</taxon>
        <taxon>Terriglobales</taxon>
        <taxon>Acidobacteriaceae</taxon>
        <taxon>Acidisarcina</taxon>
    </lineage>
</organism>
<reference evidence="3 4" key="1">
    <citation type="journal article" date="2018" name="Front. Microbiol.">
        <title>Hydrolytic Capabilities as a Key to Environmental Success: Chitinolytic and Cellulolytic Acidobacteria From Acidic Sub-arctic Soils and Boreal Peatlands.</title>
        <authorList>
            <person name="Belova S.E."/>
            <person name="Ravin N.V."/>
            <person name="Pankratov T.A."/>
            <person name="Rakitin A.L."/>
            <person name="Ivanova A.A."/>
            <person name="Beletsky A.V."/>
            <person name="Mardanov A.V."/>
            <person name="Sinninghe Damste J.S."/>
            <person name="Dedysh S.N."/>
        </authorList>
    </citation>
    <scope>NUCLEOTIDE SEQUENCE [LARGE SCALE GENOMIC DNA]</scope>
    <source>
        <strain evidence="3 4">SBC82</strain>
        <plasmid evidence="4">pacpol3</plasmid>
    </source>
</reference>
<evidence type="ECO:0000256" key="1">
    <source>
        <dbReference type="SAM" id="Phobius"/>
    </source>
</evidence>
<keyword evidence="1" id="KW-0812">Transmembrane</keyword>
<protein>
    <submittedName>
        <fullName evidence="3">IncP-type conjugative transfer protein TrbC</fullName>
    </submittedName>
</protein>
<evidence type="ECO:0000313" key="4">
    <source>
        <dbReference type="Proteomes" id="UP000253606"/>
    </source>
</evidence>
<keyword evidence="3" id="KW-0614">Plasmid</keyword>
<sequence length="134" mass="13698">MNRMGALLVNRRAILRTGLLMFAVAVVFSTGAFAAENGNNLPWEGPLTTLVTSLTGPVAYAISVVAIVALGATLAFRGGEMGESMAGLLKVGIAVCCVVFAAQVMASFIGQAAEIAGANPVRDLGSQMIGILRS</sequence>
<dbReference type="Proteomes" id="UP000253606">
    <property type="component" value="Plasmid pACPOL3"/>
</dbReference>
<feature type="signal peptide" evidence="2">
    <location>
        <begin position="1"/>
        <end position="34"/>
    </location>
</feature>
<feature type="chain" id="PRO_5016348073" evidence="2">
    <location>
        <begin position="35"/>
        <end position="134"/>
    </location>
</feature>
<dbReference type="InterPro" id="IPR007039">
    <property type="entry name" value="TrbC/VirB2"/>
</dbReference>
<keyword evidence="4" id="KW-1185">Reference proteome</keyword>
<dbReference type="KEGG" id="abas:ACPOL_7252"/>